<comment type="similarity">
    <text evidence="2">Belongs to the peptidase A24 family.</text>
</comment>
<feature type="domain" description="Prepilin type IV endopeptidase peptidase" evidence="8">
    <location>
        <begin position="134"/>
        <end position="260"/>
    </location>
</feature>
<evidence type="ECO:0008006" key="12">
    <source>
        <dbReference type="Google" id="ProtNLM"/>
    </source>
</evidence>
<evidence type="ECO:0000313" key="10">
    <source>
        <dbReference type="EMBL" id="OGY65175.1"/>
    </source>
</evidence>
<dbReference type="InterPro" id="IPR050882">
    <property type="entry name" value="Prepilin_peptidase/N-MTase"/>
</dbReference>
<feature type="transmembrane region" description="Helical" evidence="7">
    <location>
        <begin position="84"/>
        <end position="102"/>
    </location>
</feature>
<evidence type="ECO:0000256" key="6">
    <source>
        <dbReference type="ARBA" id="ARBA00023136"/>
    </source>
</evidence>
<evidence type="ECO:0000256" key="2">
    <source>
        <dbReference type="ARBA" id="ARBA00005801"/>
    </source>
</evidence>
<feature type="transmembrane region" description="Helical" evidence="7">
    <location>
        <begin position="198"/>
        <end position="220"/>
    </location>
</feature>
<gene>
    <name evidence="10" type="ORF">A3A16_00580</name>
</gene>
<keyword evidence="4 7" id="KW-0812">Transmembrane</keyword>
<feature type="transmembrane region" description="Helical" evidence="7">
    <location>
        <begin position="277"/>
        <end position="300"/>
    </location>
</feature>
<evidence type="ECO:0000259" key="9">
    <source>
        <dbReference type="Pfam" id="PF06750"/>
    </source>
</evidence>
<organism evidence="10 11">
    <name type="scientific">Candidatus Harrisonbacteria bacterium RIFCSPLOWO2_01_FULL_44_18</name>
    <dbReference type="NCBI Taxonomy" id="1798407"/>
    <lineage>
        <taxon>Bacteria</taxon>
        <taxon>Candidatus Harrisoniibacteriota</taxon>
    </lineage>
</organism>
<dbReference type="PANTHER" id="PTHR30487:SF0">
    <property type="entry name" value="PREPILIN LEADER PEPTIDASE_N-METHYLTRANSFERASE-RELATED"/>
    <property type="match status" value="1"/>
</dbReference>
<evidence type="ECO:0000256" key="5">
    <source>
        <dbReference type="ARBA" id="ARBA00022989"/>
    </source>
</evidence>
<feature type="transmembrane region" description="Helical" evidence="7">
    <location>
        <begin position="6"/>
        <end position="31"/>
    </location>
</feature>
<evidence type="ECO:0000259" key="8">
    <source>
        <dbReference type="Pfam" id="PF01478"/>
    </source>
</evidence>
<dbReference type="STRING" id="1798407.A3A16_00580"/>
<comment type="subcellular location">
    <subcellularLocation>
        <location evidence="1">Cell membrane</location>
        <topology evidence="1">Multi-pass membrane protein</topology>
    </subcellularLocation>
</comment>
<dbReference type="Pfam" id="PF01478">
    <property type="entry name" value="Peptidase_A24"/>
    <property type="match status" value="1"/>
</dbReference>
<proteinExistence type="inferred from homology"/>
<comment type="caution">
    <text evidence="10">The sequence shown here is derived from an EMBL/GenBank/DDBJ whole genome shotgun (WGS) entry which is preliminary data.</text>
</comment>
<dbReference type="GO" id="GO:0004190">
    <property type="term" value="F:aspartic-type endopeptidase activity"/>
    <property type="evidence" value="ECO:0007669"/>
    <property type="project" value="InterPro"/>
</dbReference>
<evidence type="ECO:0000256" key="3">
    <source>
        <dbReference type="ARBA" id="ARBA00022475"/>
    </source>
</evidence>
<reference evidence="10 11" key="1">
    <citation type="journal article" date="2016" name="Nat. Commun.">
        <title>Thousands of microbial genomes shed light on interconnected biogeochemical processes in an aquifer system.</title>
        <authorList>
            <person name="Anantharaman K."/>
            <person name="Brown C.T."/>
            <person name="Hug L.A."/>
            <person name="Sharon I."/>
            <person name="Castelle C.J."/>
            <person name="Probst A.J."/>
            <person name="Thomas B.C."/>
            <person name="Singh A."/>
            <person name="Wilkins M.J."/>
            <person name="Karaoz U."/>
            <person name="Brodie E.L."/>
            <person name="Williams K.H."/>
            <person name="Hubbard S.S."/>
            <person name="Banfield J.F."/>
        </authorList>
    </citation>
    <scope>NUCLEOTIDE SEQUENCE [LARGE SCALE GENOMIC DNA]</scope>
</reference>
<dbReference type="InterPro" id="IPR010627">
    <property type="entry name" value="Prepilin_pept_A24_N"/>
</dbReference>
<dbReference type="EMBL" id="MHJJ01000014">
    <property type="protein sequence ID" value="OGY65175.1"/>
    <property type="molecule type" value="Genomic_DNA"/>
</dbReference>
<evidence type="ECO:0000256" key="4">
    <source>
        <dbReference type="ARBA" id="ARBA00022692"/>
    </source>
</evidence>
<dbReference type="InterPro" id="IPR000045">
    <property type="entry name" value="Prepilin_IV_endopep_pep"/>
</dbReference>
<dbReference type="GO" id="GO:0005886">
    <property type="term" value="C:plasma membrane"/>
    <property type="evidence" value="ECO:0007669"/>
    <property type="project" value="UniProtKB-SubCell"/>
</dbReference>
<protein>
    <recommendedName>
        <fullName evidence="12">Prepilin peptidase</fullName>
    </recommendedName>
</protein>
<keyword evidence="3" id="KW-1003">Cell membrane</keyword>
<keyword evidence="6 7" id="KW-0472">Membrane</keyword>
<dbReference type="Gene3D" id="1.20.120.1220">
    <property type="match status" value="1"/>
</dbReference>
<dbReference type="Pfam" id="PF06750">
    <property type="entry name" value="A24_N_bact"/>
    <property type="match status" value="1"/>
</dbReference>
<dbReference type="AlphaFoldDB" id="A0A1G1ZKZ3"/>
<keyword evidence="5 7" id="KW-1133">Transmembrane helix</keyword>
<dbReference type="Proteomes" id="UP000177942">
    <property type="component" value="Unassembled WGS sequence"/>
</dbReference>
<feature type="transmembrane region" description="Helical" evidence="7">
    <location>
        <begin position="232"/>
        <end position="265"/>
    </location>
</feature>
<feature type="transmembrane region" description="Helical" evidence="7">
    <location>
        <begin position="122"/>
        <end position="144"/>
    </location>
</feature>
<evidence type="ECO:0000313" key="11">
    <source>
        <dbReference type="Proteomes" id="UP000177942"/>
    </source>
</evidence>
<name>A0A1G1ZKZ3_9BACT</name>
<dbReference type="PANTHER" id="PTHR30487">
    <property type="entry name" value="TYPE 4 PREPILIN-LIKE PROTEINS LEADER PEPTIDE-PROCESSING ENZYME"/>
    <property type="match status" value="1"/>
</dbReference>
<evidence type="ECO:0000256" key="7">
    <source>
        <dbReference type="SAM" id="Phobius"/>
    </source>
</evidence>
<sequence>MLNILIIQSVLPSVFLFVFGLGIGSFLNVVVLRYQVNQRLFDFKIIGGRSYCPFCQKKLSWYELIPLASFLIQKGRCRSCGQKISWQYPLVELATGLAFAFIPNYLYKFYGVATTLLANQTIAWYYLLLVIWILAALALILLSVIDFRLSIIPDQINLFLGLLGIASIFIKDLFDKFGLLEGSFLKNYALFFGLRDNIWLNHLFAAFLAAAIFGAIIFLSRGRGMGMGDLKLGTALGLLLGWPDILLALILAFVIGGIFGAALILTRKKTMKSSIPFGPFIVAGVFLAIFFGHQILEWYLHLLN</sequence>
<accession>A0A1G1ZKZ3</accession>
<feature type="domain" description="Prepilin peptidase A24 N-terminal" evidence="9">
    <location>
        <begin position="18"/>
        <end position="102"/>
    </location>
</feature>
<evidence type="ECO:0000256" key="1">
    <source>
        <dbReference type="ARBA" id="ARBA00004651"/>
    </source>
</evidence>
<dbReference type="GO" id="GO:0006465">
    <property type="term" value="P:signal peptide processing"/>
    <property type="evidence" value="ECO:0007669"/>
    <property type="project" value="TreeGrafter"/>
</dbReference>